<accession>A0A1A7ZPB6</accession>
<protein>
    <submittedName>
        <fullName evidence="2">Yippee-like 1</fullName>
    </submittedName>
</protein>
<dbReference type="EMBL" id="HADY01005365">
    <property type="protein sequence ID" value="SBP43850.1"/>
    <property type="molecule type" value="Transcribed_RNA"/>
</dbReference>
<feature type="region of interest" description="Disordered" evidence="1">
    <location>
        <begin position="1"/>
        <end position="22"/>
    </location>
</feature>
<reference evidence="2" key="2">
    <citation type="submission" date="2016-06" db="EMBL/GenBank/DDBJ databases">
        <title>The genome of a short-lived fish provides insights into sex chromosome evolution and the genetic control of aging.</title>
        <authorList>
            <person name="Reichwald K."/>
            <person name="Felder M."/>
            <person name="Petzold A."/>
            <person name="Koch P."/>
            <person name="Groth M."/>
            <person name="Platzer M."/>
        </authorList>
    </citation>
    <scope>NUCLEOTIDE SEQUENCE</scope>
    <source>
        <tissue evidence="2">Brain</tissue>
    </source>
</reference>
<dbReference type="AlphaFoldDB" id="A0A1A7ZPB6"/>
<evidence type="ECO:0000256" key="1">
    <source>
        <dbReference type="SAM" id="MobiDB-lite"/>
    </source>
</evidence>
<proteinExistence type="predicted"/>
<organism evidence="2">
    <name type="scientific">Nothobranchius furzeri</name>
    <name type="common">Turquoise killifish</name>
    <dbReference type="NCBI Taxonomy" id="105023"/>
    <lineage>
        <taxon>Eukaryota</taxon>
        <taxon>Metazoa</taxon>
        <taxon>Chordata</taxon>
        <taxon>Craniata</taxon>
        <taxon>Vertebrata</taxon>
        <taxon>Euteleostomi</taxon>
        <taxon>Actinopterygii</taxon>
        <taxon>Neopterygii</taxon>
        <taxon>Teleostei</taxon>
        <taxon>Neoteleostei</taxon>
        <taxon>Acanthomorphata</taxon>
        <taxon>Ovalentaria</taxon>
        <taxon>Atherinomorphae</taxon>
        <taxon>Cyprinodontiformes</taxon>
        <taxon>Nothobranchiidae</taxon>
        <taxon>Nothobranchius</taxon>
    </lineage>
</organism>
<gene>
    <name evidence="2" type="primary">YPEL1</name>
</gene>
<name>A0A1A7ZPB6_NOTFU</name>
<feature type="non-terminal residue" evidence="2">
    <location>
        <position position="81"/>
    </location>
</feature>
<reference evidence="2" key="1">
    <citation type="submission" date="2016-05" db="EMBL/GenBank/DDBJ databases">
        <authorList>
            <person name="Lavstsen T."/>
            <person name="Jespersen J.S."/>
        </authorList>
    </citation>
    <scope>NUCLEOTIDE SEQUENCE</scope>
    <source>
        <tissue evidence="2">Brain</tissue>
    </source>
</reference>
<evidence type="ECO:0000313" key="2">
    <source>
        <dbReference type="EMBL" id="SBP43850.1"/>
    </source>
</evidence>
<feature type="non-terminal residue" evidence="2">
    <location>
        <position position="1"/>
    </location>
</feature>
<sequence>NFLLRSGSDCAAENSDLPRTSPLQENWRPWLSRESGRSLIPGERIHPCRPRAEASWGKKLNPNVAPIRISALTYFHTQRRF</sequence>